<feature type="region of interest" description="Disordered" evidence="1">
    <location>
        <begin position="40"/>
        <end position="70"/>
    </location>
</feature>
<sequence>MLYAGVCFGVPVLASVPRVSQSKSKRVLCVPLRFWPTPCVPPVQPTRVRKEGKKNRTGSSRSPSPPPRHPVRMAGVTLLRLWPSASRCHLPGAARHSAYLLREDKMDAKVMVHACFQVEQRPPVKLLSPDMAASNRAN</sequence>
<gene>
    <name evidence="2" type="ORF">GQ55_5G212000</name>
</gene>
<evidence type="ECO:0000256" key="1">
    <source>
        <dbReference type="SAM" id="MobiDB-lite"/>
    </source>
</evidence>
<dbReference type="AlphaFoldDB" id="A0A2T7DIN2"/>
<reference evidence="2 3" key="1">
    <citation type="submission" date="2018-04" db="EMBL/GenBank/DDBJ databases">
        <title>WGS assembly of Panicum hallii var. hallii HAL2.</title>
        <authorList>
            <person name="Lovell J."/>
            <person name="Jenkins J."/>
            <person name="Lowry D."/>
            <person name="Mamidi S."/>
            <person name="Sreedasyam A."/>
            <person name="Weng X."/>
            <person name="Barry K."/>
            <person name="Bonette J."/>
            <person name="Campitelli B."/>
            <person name="Daum C."/>
            <person name="Gordon S."/>
            <person name="Gould B."/>
            <person name="Lipzen A."/>
            <person name="MacQueen A."/>
            <person name="Palacio-Mejia J."/>
            <person name="Plott C."/>
            <person name="Shakirov E."/>
            <person name="Shu S."/>
            <person name="Yoshinaga Y."/>
            <person name="Zane M."/>
            <person name="Rokhsar D."/>
            <person name="Grimwood J."/>
            <person name="Schmutz J."/>
            <person name="Juenger T."/>
        </authorList>
    </citation>
    <scope>NUCLEOTIDE SEQUENCE [LARGE SCALE GENOMIC DNA]</scope>
    <source>
        <strain evidence="3">cv. HAL2</strain>
    </source>
</reference>
<evidence type="ECO:0000313" key="3">
    <source>
        <dbReference type="Proteomes" id="UP000244336"/>
    </source>
</evidence>
<evidence type="ECO:0000313" key="2">
    <source>
        <dbReference type="EMBL" id="PUZ55438.1"/>
    </source>
</evidence>
<accession>A0A2T7DIN2</accession>
<keyword evidence="3" id="KW-1185">Reference proteome</keyword>
<proteinExistence type="predicted"/>
<protein>
    <submittedName>
        <fullName evidence="2">Uncharacterized protein</fullName>
    </submittedName>
</protein>
<dbReference type="Gramene" id="PUZ55438">
    <property type="protein sequence ID" value="PUZ55438"/>
    <property type="gene ID" value="GQ55_5G212000"/>
</dbReference>
<organism evidence="2 3">
    <name type="scientific">Panicum hallii var. hallii</name>
    <dbReference type="NCBI Taxonomy" id="1504633"/>
    <lineage>
        <taxon>Eukaryota</taxon>
        <taxon>Viridiplantae</taxon>
        <taxon>Streptophyta</taxon>
        <taxon>Embryophyta</taxon>
        <taxon>Tracheophyta</taxon>
        <taxon>Spermatophyta</taxon>
        <taxon>Magnoliopsida</taxon>
        <taxon>Liliopsida</taxon>
        <taxon>Poales</taxon>
        <taxon>Poaceae</taxon>
        <taxon>PACMAD clade</taxon>
        <taxon>Panicoideae</taxon>
        <taxon>Panicodae</taxon>
        <taxon>Paniceae</taxon>
        <taxon>Panicinae</taxon>
        <taxon>Panicum</taxon>
        <taxon>Panicum sect. Panicum</taxon>
    </lineage>
</organism>
<dbReference type="Proteomes" id="UP000244336">
    <property type="component" value="Chromosome 5"/>
</dbReference>
<name>A0A2T7DIN2_9POAL</name>
<dbReference type="EMBL" id="CM009753">
    <property type="protein sequence ID" value="PUZ55438.1"/>
    <property type="molecule type" value="Genomic_DNA"/>
</dbReference>